<evidence type="ECO:0000313" key="2">
    <source>
        <dbReference type="Proteomes" id="UP000578000"/>
    </source>
</evidence>
<dbReference type="EMBL" id="JACHIE010000012">
    <property type="protein sequence ID" value="MBB6457900.1"/>
    <property type="molecule type" value="Genomic_DNA"/>
</dbReference>
<name>A0A841QHA6_9PROT</name>
<sequence>MSVIMVTYDLHKPGDKGYDALYDYLRTYECRHPVESVWFLDTLKPTETIIDDMMKILPYPSHDRLIVIRQKKKGWTAYRAPKLSAWFSDPKRTWDL</sequence>
<dbReference type="AlphaFoldDB" id="A0A841QHA6"/>
<evidence type="ECO:0008006" key="3">
    <source>
        <dbReference type="Google" id="ProtNLM"/>
    </source>
</evidence>
<organism evidence="1 2">
    <name type="scientific">Acetobacter lovaniensis</name>
    <dbReference type="NCBI Taxonomy" id="104100"/>
    <lineage>
        <taxon>Bacteria</taxon>
        <taxon>Pseudomonadati</taxon>
        <taxon>Pseudomonadota</taxon>
        <taxon>Alphaproteobacteria</taxon>
        <taxon>Acetobacterales</taxon>
        <taxon>Acetobacteraceae</taxon>
        <taxon>Acetobacter</taxon>
    </lineage>
</organism>
<reference evidence="1 2" key="1">
    <citation type="submission" date="2020-08" db="EMBL/GenBank/DDBJ databases">
        <title>Genomic Encyclopedia of Type Strains, Phase IV (KMG-IV): sequencing the most valuable type-strain genomes for metagenomic binning, comparative biology and taxonomic classification.</title>
        <authorList>
            <person name="Goeker M."/>
        </authorList>
    </citation>
    <scope>NUCLEOTIDE SEQUENCE [LARGE SCALE GENOMIC DNA]</scope>
    <source>
        <strain evidence="1 2">DSM 4491</strain>
    </source>
</reference>
<dbReference type="Proteomes" id="UP000578000">
    <property type="component" value="Unassembled WGS sequence"/>
</dbReference>
<comment type="caution">
    <text evidence="1">The sequence shown here is derived from an EMBL/GenBank/DDBJ whole genome shotgun (WGS) entry which is preliminary data.</text>
</comment>
<protein>
    <recommendedName>
        <fullName evidence="3">CRISPR-associated protein Cas2</fullName>
    </recommendedName>
</protein>
<evidence type="ECO:0000313" key="1">
    <source>
        <dbReference type="EMBL" id="MBB6457900.1"/>
    </source>
</evidence>
<accession>A0A841QHA6</accession>
<proteinExistence type="predicted"/>
<gene>
    <name evidence="1" type="ORF">HNR55_002504</name>
</gene>
<keyword evidence="2" id="KW-1185">Reference proteome</keyword>